<reference evidence="3" key="1">
    <citation type="submission" date="2023-01" db="EMBL/GenBank/DDBJ databases">
        <title>Whole genome sequence of Paucibacter sp. S2-9 isolated from pond sediment.</title>
        <authorList>
            <person name="Jung J.Y."/>
        </authorList>
    </citation>
    <scope>NUCLEOTIDE SEQUENCE</scope>
    <source>
        <strain evidence="3">S2-9</strain>
    </source>
</reference>
<feature type="signal peptide" evidence="1">
    <location>
        <begin position="1"/>
        <end position="21"/>
    </location>
</feature>
<dbReference type="InterPro" id="IPR025510">
    <property type="entry name" value="DUF4397"/>
</dbReference>
<dbReference type="PROSITE" id="PS51257">
    <property type="entry name" value="PROKAR_LIPOPROTEIN"/>
    <property type="match status" value="1"/>
</dbReference>
<dbReference type="RefSeq" id="WP_285234554.1">
    <property type="nucleotide sequence ID" value="NZ_CP116346.1"/>
</dbReference>
<name>A0AA95NHW9_9BURK</name>
<accession>A0AA95NHW9</accession>
<evidence type="ECO:0000259" key="2">
    <source>
        <dbReference type="Pfam" id="PF14344"/>
    </source>
</evidence>
<protein>
    <submittedName>
        <fullName evidence="3">DUF4397 domain-containing protein</fullName>
    </submittedName>
</protein>
<dbReference type="KEGG" id="pais:PFX98_07465"/>
<sequence>MRFKPWALGLAMAGASLLLSACGGGSSSGNDTSLRLLNASSGYGSLDLTVNSVSVNGNVAYANAGSYASVSTSATSSQVLASGVGTTVASTTPSLASGSHYSLIAYGWAGALHTTLLQEAETAADSGKSKLLVLNLATDAGALDVYVTPATDSLDNATPISTNLAGGSGSGYNSINAGSYRVRLTGYGNKSDVRLDIPSITLESTGVSTLLITATEGGVLVNGLHVKQQGAVTNYPGAVARARVVAAVSGNASVSGLLGDVSLLPTSVAPTIGEYKTVAAGSANLGLTVNGQAMAVASPNLKAGGDYTLLVWGDAAAPQLSVLADDNRLPTTLSTAKIRLINGVASLNTGLTMSVDYSAIATNVVPGTSSANSSIPSSTASLLSVSSPTSGTPVFSIASLPVLSSGVYSVFMMGGASNMLGTLRRER</sequence>
<dbReference type="EMBL" id="CP116346">
    <property type="protein sequence ID" value="WIT13442.1"/>
    <property type="molecule type" value="Genomic_DNA"/>
</dbReference>
<feature type="domain" description="DUF4397" evidence="2">
    <location>
        <begin position="242"/>
        <end position="343"/>
    </location>
</feature>
<keyword evidence="1" id="KW-0732">Signal</keyword>
<feature type="domain" description="DUF4397" evidence="2">
    <location>
        <begin position="33"/>
        <end position="146"/>
    </location>
</feature>
<evidence type="ECO:0000313" key="4">
    <source>
        <dbReference type="Proteomes" id="UP001177769"/>
    </source>
</evidence>
<evidence type="ECO:0000313" key="3">
    <source>
        <dbReference type="EMBL" id="WIT13442.1"/>
    </source>
</evidence>
<gene>
    <name evidence="3" type="ORF">PFX98_07465</name>
</gene>
<dbReference type="Pfam" id="PF14344">
    <property type="entry name" value="DUF4397"/>
    <property type="match status" value="2"/>
</dbReference>
<keyword evidence="4" id="KW-1185">Reference proteome</keyword>
<organism evidence="3 4">
    <name type="scientific">Paucibacter sediminis</name>
    <dbReference type="NCBI Taxonomy" id="3019553"/>
    <lineage>
        <taxon>Bacteria</taxon>
        <taxon>Pseudomonadati</taxon>
        <taxon>Pseudomonadota</taxon>
        <taxon>Betaproteobacteria</taxon>
        <taxon>Burkholderiales</taxon>
        <taxon>Sphaerotilaceae</taxon>
        <taxon>Roseateles</taxon>
    </lineage>
</organism>
<evidence type="ECO:0000256" key="1">
    <source>
        <dbReference type="SAM" id="SignalP"/>
    </source>
</evidence>
<dbReference type="AlphaFoldDB" id="A0AA95NHW9"/>
<proteinExistence type="predicted"/>
<feature type="chain" id="PRO_5041728563" evidence="1">
    <location>
        <begin position="22"/>
        <end position="427"/>
    </location>
</feature>
<dbReference type="Proteomes" id="UP001177769">
    <property type="component" value="Chromosome"/>
</dbReference>